<evidence type="ECO:0000313" key="1">
    <source>
        <dbReference type="EMBL" id="SVA55634.1"/>
    </source>
</evidence>
<gene>
    <name evidence="1" type="ORF">METZ01_LOCUS108488</name>
</gene>
<dbReference type="AlphaFoldDB" id="A0A381WT11"/>
<dbReference type="EMBL" id="UINC01012789">
    <property type="protein sequence ID" value="SVA55634.1"/>
    <property type="molecule type" value="Genomic_DNA"/>
</dbReference>
<name>A0A381WT11_9ZZZZ</name>
<protein>
    <submittedName>
        <fullName evidence="1">Uncharacterized protein</fullName>
    </submittedName>
</protein>
<reference evidence="1" key="1">
    <citation type="submission" date="2018-05" db="EMBL/GenBank/DDBJ databases">
        <authorList>
            <person name="Lanie J.A."/>
            <person name="Ng W.-L."/>
            <person name="Kazmierczak K.M."/>
            <person name="Andrzejewski T.M."/>
            <person name="Davidsen T.M."/>
            <person name="Wayne K.J."/>
            <person name="Tettelin H."/>
            <person name="Glass J.I."/>
            <person name="Rusch D."/>
            <person name="Podicherti R."/>
            <person name="Tsui H.-C.T."/>
            <person name="Winkler M.E."/>
        </authorList>
    </citation>
    <scope>NUCLEOTIDE SEQUENCE</scope>
</reference>
<proteinExistence type="predicted"/>
<organism evidence="1">
    <name type="scientific">marine metagenome</name>
    <dbReference type="NCBI Taxonomy" id="408172"/>
    <lineage>
        <taxon>unclassified sequences</taxon>
        <taxon>metagenomes</taxon>
        <taxon>ecological metagenomes</taxon>
    </lineage>
</organism>
<feature type="non-terminal residue" evidence="1">
    <location>
        <position position="1"/>
    </location>
</feature>
<sequence>SITSLFVHNHNNPDELRGVIHIHDILNSGI</sequence>
<accession>A0A381WT11</accession>